<name>A0AAP0P618_9MAGN</name>
<accession>A0AAP0P618</accession>
<dbReference type="Proteomes" id="UP001419268">
    <property type="component" value="Unassembled WGS sequence"/>
</dbReference>
<protein>
    <submittedName>
        <fullName evidence="2">Uncharacterized protein</fullName>
    </submittedName>
</protein>
<feature type="region of interest" description="Disordered" evidence="1">
    <location>
        <begin position="1"/>
        <end position="21"/>
    </location>
</feature>
<feature type="region of interest" description="Disordered" evidence="1">
    <location>
        <begin position="74"/>
        <end position="146"/>
    </location>
</feature>
<sequence>MDHQLSNHTAKMKEMPTIRHHPHHHSFVITQANRTHRISTAQIPRSRKHELGIGFDDRPSHLLRVILRYEVNAREEDVIRTGDGRTRQSGGPGAGATDVGGEEDDGEEDEEAEGDGDGVVKAAEEPDGGVGGGGDGVRREEGDGSA</sequence>
<keyword evidence="3" id="KW-1185">Reference proteome</keyword>
<evidence type="ECO:0000313" key="2">
    <source>
        <dbReference type="EMBL" id="KAK9132113.1"/>
    </source>
</evidence>
<dbReference type="AlphaFoldDB" id="A0AAP0P618"/>
<feature type="compositionally biased region" description="Basic and acidic residues" evidence="1">
    <location>
        <begin position="1"/>
        <end position="17"/>
    </location>
</feature>
<gene>
    <name evidence="2" type="ORF">Scep_011641</name>
</gene>
<evidence type="ECO:0000256" key="1">
    <source>
        <dbReference type="SAM" id="MobiDB-lite"/>
    </source>
</evidence>
<evidence type="ECO:0000313" key="3">
    <source>
        <dbReference type="Proteomes" id="UP001419268"/>
    </source>
</evidence>
<dbReference type="EMBL" id="JBBNAG010000005">
    <property type="protein sequence ID" value="KAK9132113.1"/>
    <property type="molecule type" value="Genomic_DNA"/>
</dbReference>
<feature type="compositionally biased region" description="Acidic residues" evidence="1">
    <location>
        <begin position="100"/>
        <end position="116"/>
    </location>
</feature>
<comment type="caution">
    <text evidence="2">The sequence shown here is derived from an EMBL/GenBank/DDBJ whole genome shotgun (WGS) entry which is preliminary data.</text>
</comment>
<feature type="compositionally biased region" description="Basic and acidic residues" evidence="1">
    <location>
        <begin position="136"/>
        <end position="146"/>
    </location>
</feature>
<organism evidence="2 3">
    <name type="scientific">Stephania cephalantha</name>
    <dbReference type="NCBI Taxonomy" id="152367"/>
    <lineage>
        <taxon>Eukaryota</taxon>
        <taxon>Viridiplantae</taxon>
        <taxon>Streptophyta</taxon>
        <taxon>Embryophyta</taxon>
        <taxon>Tracheophyta</taxon>
        <taxon>Spermatophyta</taxon>
        <taxon>Magnoliopsida</taxon>
        <taxon>Ranunculales</taxon>
        <taxon>Menispermaceae</taxon>
        <taxon>Menispermoideae</taxon>
        <taxon>Cissampelideae</taxon>
        <taxon>Stephania</taxon>
    </lineage>
</organism>
<proteinExistence type="predicted"/>
<reference evidence="2 3" key="1">
    <citation type="submission" date="2024-01" db="EMBL/GenBank/DDBJ databases">
        <title>Genome assemblies of Stephania.</title>
        <authorList>
            <person name="Yang L."/>
        </authorList>
    </citation>
    <scope>NUCLEOTIDE SEQUENCE [LARGE SCALE GENOMIC DNA]</scope>
    <source>
        <strain evidence="2">JXDWG</strain>
        <tissue evidence="2">Leaf</tissue>
    </source>
</reference>
<feature type="compositionally biased region" description="Basic and acidic residues" evidence="1">
    <location>
        <begin position="74"/>
        <end position="86"/>
    </location>
</feature>